<keyword evidence="4" id="KW-0808">Transferase</keyword>
<evidence type="ECO:0000256" key="8">
    <source>
        <dbReference type="ARBA" id="ARBA00023012"/>
    </source>
</evidence>
<dbReference type="SUPFAM" id="SSF55874">
    <property type="entry name" value="ATPase domain of HSP90 chaperone/DNA topoisomerase II/histidine kinase"/>
    <property type="match status" value="1"/>
</dbReference>
<name>M3UVW3_GORML</name>
<comment type="catalytic activity">
    <reaction evidence="1">
        <text>ATP + protein L-histidine = ADP + protein N-phospho-L-histidine.</text>
        <dbReference type="EC" id="2.7.13.3"/>
    </reaction>
</comment>
<keyword evidence="6 11" id="KW-0418">Kinase</keyword>
<proteinExistence type="predicted"/>
<evidence type="ECO:0000256" key="6">
    <source>
        <dbReference type="ARBA" id="ARBA00022777"/>
    </source>
</evidence>
<keyword evidence="5" id="KW-0547">Nucleotide-binding</keyword>
<protein>
    <recommendedName>
        <fullName evidence="2">histidine kinase</fullName>
        <ecNumber evidence="2">2.7.13.3</ecNumber>
    </recommendedName>
</protein>
<feature type="transmembrane region" description="Helical" evidence="9">
    <location>
        <begin position="58"/>
        <end position="82"/>
    </location>
</feature>
<dbReference type="InterPro" id="IPR036890">
    <property type="entry name" value="HATPase_C_sf"/>
</dbReference>
<dbReference type="PANTHER" id="PTHR24421">
    <property type="entry name" value="NITRATE/NITRITE SENSOR PROTEIN NARX-RELATED"/>
    <property type="match status" value="1"/>
</dbReference>
<feature type="domain" description="Signal transduction histidine kinase subgroup 3 dimerisation and phosphoacceptor" evidence="10">
    <location>
        <begin position="177"/>
        <end position="236"/>
    </location>
</feature>
<accession>M3UVW3</accession>
<dbReference type="Gene3D" id="1.20.5.1930">
    <property type="match status" value="1"/>
</dbReference>
<dbReference type="GO" id="GO:0005524">
    <property type="term" value="F:ATP binding"/>
    <property type="evidence" value="ECO:0007669"/>
    <property type="project" value="UniProtKB-KW"/>
</dbReference>
<dbReference type="GO" id="GO:0046983">
    <property type="term" value="F:protein dimerization activity"/>
    <property type="evidence" value="ECO:0007669"/>
    <property type="project" value="InterPro"/>
</dbReference>
<dbReference type="GO" id="GO:0000155">
    <property type="term" value="F:phosphorelay sensor kinase activity"/>
    <property type="evidence" value="ECO:0007669"/>
    <property type="project" value="InterPro"/>
</dbReference>
<feature type="transmembrane region" description="Helical" evidence="9">
    <location>
        <begin position="7"/>
        <end position="28"/>
    </location>
</feature>
<dbReference type="EC" id="2.7.13.3" evidence="2"/>
<dbReference type="GO" id="GO:0016020">
    <property type="term" value="C:membrane"/>
    <property type="evidence" value="ECO:0007669"/>
    <property type="project" value="InterPro"/>
</dbReference>
<evidence type="ECO:0000313" key="11">
    <source>
        <dbReference type="EMBL" id="GAC79717.1"/>
    </source>
</evidence>
<keyword evidence="9" id="KW-0812">Transmembrane</keyword>
<evidence type="ECO:0000256" key="2">
    <source>
        <dbReference type="ARBA" id="ARBA00012438"/>
    </source>
</evidence>
<feature type="transmembrane region" description="Helical" evidence="9">
    <location>
        <begin position="102"/>
        <end position="121"/>
    </location>
</feature>
<dbReference type="InterPro" id="IPR011712">
    <property type="entry name" value="Sig_transdc_His_kin_sub3_dim/P"/>
</dbReference>
<feature type="transmembrane region" description="Helical" evidence="9">
    <location>
        <begin position="128"/>
        <end position="150"/>
    </location>
</feature>
<dbReference type="PANTHER" id="PTHR24421:SF10">
    <property type="entry name" value="NITRATE_NITRITE SENSOR PROTEIN NARQ"/>
    <property type="match status" value="1"/>
</dbReference>
<keyword evidence="3" id="KW-0597">Phosphoprotein</keyword>
<keyword evidence="9" id="KW-1133">Transmembrane helix</keyword>
<dbReference type="AlphaFoldDB" id="M3UVW3"/>
<dbReference type="Proteomes" id="UP000035009">
    <property type="component" value="Unassembled WGS sequence"/>
</dbReference>
<dbReference type="InterPro" id="IPR050482">
    <property type="entry name" value="Sensor_HK_TwoCompSys"/>
</dbReference>
<keyword evidence="7" id="KW-0067">ATP-binding</keyword>
<evidence type="ECO:0000313" key="12">
    <source>
        <dbReference type="Proteomes" id="UP000035009"/>
    </source>
</evidence>
<keyword evidence="12" id="KW-1185">Reference proteome</keyword>
<keyword evidence="8" id="KW-0902">Two-component regulatory system</keyword>
<keyword evidence="9" id="KW-0472">Membrane</keyword>
<evidence type="ECO:0000256" key="5">
    <source>
        <dbReference type="ARBA" id="ARBA00022741"/>
    </source>
</evidence>
<gene>
    <name evidence="11" type="ORF">GM1_011_01460</name>
</gene>
<dbReference type="Gene3D" id="3.30.565.10">
    <property type="entry name" value="Histidine kinase-like ATPase, C-terminal domain"/>
    <property type="match status" value="1"/>
</dbReference>
<evidence type="ECO:0000256" key="7">
    <source>
        <dbReference type="ARBA" id="ARBA00022840"/>
    </source>
</evidence>
<evidence type="ECO:0000256" key="1">
    <source>
        <dbReference type="ARBA" id="ARBA00000085"/>
    </source>
</evidence>
<dbReference type="OrthoDB" id="227596at2"/>
<evidence type="ECO:0000259" key="10">
    <source>
        <dbReference type="Pfam" id="PF07730"/>
    </source>
</evidence>
<evidence type="ECO:0000256" key="3">
    <source>
        <dbReference type="ARBA" id="ARBA00022553"/>
    </source>
</evidence>
<dbReference type="STRING" id="410332.SAMN04488550_3252"/>
<dbReference type="CDD" id="cd16917">
    <property type="entry name" value="HATPase_UhpB-NarQ-NarX-like"/>
    <property type="match status" value="1"/>
</dbReference>
<sequence>MLTGANVMAAGTLAVGLLMWASGSFVFFTDVDRYPWYGKLGILSAAFLVQLSAQRRPALALGAMGLLLAFDAYAGPSLPLWIALSDVMYIGVVRGSDRLRRVVIVLGVVATVAGAVAGAIAGGARAGVLTGLIGVALLLSPIGYGLSVVATRRAGDAEKSAAVAQAQAERAAALADERRRLSRELHDTVAGHVSAIAILSEAARDAAEPGPVVESIRGNSLAALGELRAMIDLLATDGDEITTVRWSSVDPLIDAADAVGSTVSVNGDVTGMPRRLEAVVTRIVGEALANATKHAPGRPVTVELSSGARAVRVIVRNDRAAEAPSTRGQGLANMQIRAESIGGHLDAGPVGQEWIVTAELPR</sequence>
<dbReference type="Pfam" id="PF07730">
    <property type="entry name" value="HisKA_3"/>
    <property type="match status" value="1"/>
</dbReference>
<dbReference type="EMBL" id="BAOP01000011">
    <property type="protein sequence ID" value="GAC79717.1"/>
    <property type="molecule type" value="Genomic_DNA"/>
</dbReference>
<evidence type="ECO:0000256" key="4">
    <source>
        <dbReference type="ARBA" id="ARBA00022679"/>
    </source>
</evidence>
<reference evidence="11 12" key="1">
    <citation type="submission" date="2013-02" db="EMBL/GenBank/DDBJ databases">
        <title>Whole genome shotgun sequence of Gordonia malaquae NBRC 108250.</title>
        <authorList>
            <person name="Yoshida I."/>
            <person name="Hosoyama A."/>
            <person name="Tsuchikane K."/>
            <person name="Ando Y."/>
            <person name="Baba S."/>
            <person name="Ohji S."/>
            <person name="Hamada M."/>
            <person name="Tamura T."/>
            <person name="Yamazoe A."/>
            <person name="Yamazaki S."/>
            <person name="Fujita N."/>
        </authorList>
    </citation>
    <scope>NUCLEOTIDE SEQUENCE [LARGE SCALE GENOMIC DNA]</scope>
    <source>
        <strain evidence="11 12">NBRC 108250</strain>
    </source>
</reference>
<evidence type="ECO:0000256" key="9">
    <source>
        <dbReference type="SAM" id="Phobius"/>
    </source>
</evidence>
<dbReference type="eggNOG" id="COG4585">
    <property type="taxonomic scope" value="Bacteria"/>
</dbReference>
<organism evidence="11 12">
    <name type="scientific">Gordonia malaquae NBRC 108250</name>
    <dbReference type="NCBI Taxonomy" id="1223542"/>
    <lineage>
        <taxon>Bacteria</taxon>
        <taxon>Bacillati</taxon>
        <taxon>Actinomycetota</taxon>
        <taxon>Actinomycetes</taxon>
        <taxon>Mycobacteriales</taxon>
        <taxon>Gordoniaceae</taxon>
        <taxon>Gordonia</taxon>
    </lineage>
</organism>
<comment type="caution">
    <text evidence="11">The sequence shown here is derived from an EMBL/GenBank/DDBJ whole genome shotgun (WGS) entry which is preliminary data.</text>
</comment>